<proteinExistence type="predicted"/>
<accession>A0A7S1B326</accession>
<evidence type="ECO:0000256" key="1">
    <source>
        <dbReference type="SAM" id="MobiDB-lite"/>
    </source>
</evidence>
<evidence type="ECO:0000256" key="2">
    <source>
        <dbReference type="SAM" id="Phobius"/>
    </source>
</evidence>
<organism evidence="3">
    <name type="scientific">Corethron hystrix</name>
    <dbReference type="NCBI Taxonomy" id="216773"/>
    <lineage>
        <taxon>Eukaryota</taxon>
        <taxon>Sar</taxon>
        <taxon>Stramenopiles</taxon>
        <taxon>Ochrophyta</taxon>
        <taxon>Bacillariophyta</taxon>
        <taxon>Coscinodiscophyceae</taxon>
        <taxon>Corethrophycidae</taxon>
        <taxon>Corethrales</taxon>
        <taxon>Corethraceae</taxon>
        <taxon>Corethron</taxon>
    </lineage>
</organism>
<evidence type="ECO:0000313" key="3">
    <source>
        <dbReference type="EMBL" id="CAD8873360.1"/>
    </source>
</evidence>
<feature type="transmembrane region" description="Helical" evidence="2">
    <location>
        <begin position="179"/>
        <end position="201"/>
    </location>
</feature>
<dbReference type="AlphaFoldDB" id="A0A7S1B326"/>
<sequence length="241" mass="27623">MRLNSSIPPDRSHGPYIYTRIAESSRLNVDDSGTYTTPPASPPPTSEEFYGESRNEIESISNVSRRVSSPVKNCRQRSRTPLQYRRSAFRAQLAFRSLTVDTRLAEERWEEIQRHRREPDWGGRSYRHGEGGDTREMGFGFRPFSRLLMRRCAAIFRLQTGTLEETRSLEEVVGGRTIVVRYAILTLVCVSFILAYGIFFYDDVLEGSFSATSSRIISWKIDFSGVSGVRRLRGTMRESGW</sequence>
<reference evidence="3" key="1">
    <citation type="submission" date="2021-01" db="EMBL/GenBank/DDBJ databases">
        <authorList>
            <person name="Corre E."/>
            <person name="Pelletier E."/>
            <person name="Niang G."/>
            <person name="Scheremetjew M."/>
            <person name="Finn R."/>
            <person name="Kale V."/>
            <person name="Holt S."/>
            <person name="Cochrane G."/>
            <person name="Meng A."/>
            <person name="Brown T."/>
            <person name="Cohen L."/>
        </authorList>
    </citation>
    <scope>NUCLEOTIDE SEQUENCE</scope>
    <source>
        <strain evidence="3">308</strain>
    </source>
</reference>
<gene>
    <name evidence="3" type="ORF">CHYS00102_LOCUS518</name>
</gene>
<feature type="compositionally biased region" description="Polar residues" evidence="1">
    <location>
        <begin position="60"/>
        <end position="71"/>
    </location>
</feature>
<dbReference type="EMBL" id="HBFR01000869">
    <property type="protein sequence ID" value="CAD8873360.1"/>
    <property type="molecule type" value="Transcribed_RNA"/>
</dbReference>
<keyword evidence="2" id="KW-1133">Transmembrane helix</keyword>
<name>A0A7S1B326_9STRA</name>
<feature type="region of interest" description="Disordered" evidence="1">
    <location>
        <begin position="60"/>
        <end position="79"/>
    </location>
</feature>
<keyword evidence="2" id="KW-0472">Membrane</keyword>
<keyword evidence="2" id="KW-0812">Transmembrane</keyword>
<feature type="region of interest" description="Disordered" evidence="1">
    <location>
        <begin position="27"/>
        <end position="51"/>
    </location>
</feature>
<protein>
    <submittedName>
        <fullName evidence="3">Uncharacterized protein</fullName>
    </submittedName>
</protein>